<dbReference type="EMBL" id="LGRB01000020">
    <property type="protein sequence ID" value="OCT45024.1"/>
    <property type="molecule type" value="Genomic_DNA"/>
</dbReference>
<dbReference type="GO" id="GO:0050354">
    <property type="term" value="F:triokinase activity"/>
    <property type="evidence" value="ECO:0007669"/>
    <property type="project" value="UniProtKB-EC"/>
</dbReference>
<feature type="binding site" evidence="12">
    <location>
        <begin position="58"/>
        <end position="61"/>
    </location>
    <ligand>
        <name>substrate</name>
    </ligand>
</feature>
<accession>A0A1C1C911</accession>
<dbReference type="InterPro" id="IPR004006">
    <property type="entry name" value="DhaK_dom"/>
</dbReference>
<dbReference type="SMART" id="SM01120">
    <property type="entry name" value="Dak2"/>
    <property type="match status" value="1"/>
</dbReference>
<evidence type="ECO:0000256" key="7">
    <source>
        <dbReference type="ARBA" id="ARBA00022798"/>
    </source>
</evidence>
<dbReference type="InterPro" id="IPR012734">
    <property type="entry name" value="DhaK_ATP"/>
</dbReference>
<comment type="similarity">
    <text evidence="3">Belongs to the dihydroxyacetone kinase (DAK) family.</text>
</comment>
<keyword evidence="7" id="KW-0319">Glycerol metabolism</keyword>
<evidence type="ECO:0000256" key="12">
    <source>
        <dbReference type="PIRSR" id="PIRSR612734-2"/>
    </source>
</evidence>
<dbReference type="GO" id="GO:0005829">
    <property type="term" value="C:cytosol"/>
    <property type="evidence" value="ECO:0007669"/>
    <property type="project" value="TreeGrafter"/>
</dbReference>
<keyword evidence="4" id="KW-0808">Transferase</keyword>
<evidence type="ECO:0000256" key="13">
    <source>
        <dbReference type="SAM" id="MobiDB-lite"/>
    </source>
</evidence>
<dbReference type="InterPro" id="IPR004007">
    <property type="entry name" value="DhaL_dom"/>
</dbReference>
<evidence type="ECO:0000256" key="3">
    <source>
        <dbReference type="ARBA" id="ARBA00008757"/>
    </source>
</evidence>
<comment type="catalytic activity">
    <reaction evidence="10">
        <text>dihydroxyacetone + ATP = dihydroxyacetone phosphate + ADP + H(+)</text>
        <dbReference type="Rhea" id="RHEA:15773"/>
        <dbReference type="ChEBI" id="CHEBI:15378"/>
        <dbReference type="ChEBI" id="CHEBI:16016"/>
        <dbReference type="ChEBI" id="CHEBI:30616"/>
        <dbReference type="ChEBI" id="CHEBI:57642"/>
        <dbReference type="ChEBI" id="CHEBI:456216"/>
        <dbReference type="EC" id="2.7.1.29"/>
    </reaction>
</comment>
<comment type="pathway">
    <text evidence="2">Polyol metabolism; glycerol fermentation; glycerone phosphate from glycerol (oxidative route): step 2/2.</text>
</comment>
<dbReference type="Gene3D" id="3.40.50.10440">
    <property type="entry name" value="Dihydroxyacetone kinase, domain 1"/>
    <property type="match status" value="1"/>
</dbReference>
<dbReference type="NCBIfam" id="TIGR02361">
    <property type="entry name" value="dak_ATP"/>
    <property type="match status" value="1"/>
</dbReference>
<dbReference type="GO" id="GO:0004371">
    <property type="term" value="F:glycerone kinase activity"/>
    <property type="evidence" value="ECO:0007669"/>
    <property type="project" value="UniProtKB-EC"/>
</dbReference>
<dbReference type="GO" id="GO:0005524">
    <property type="term" value="F:ATP binding"/>
    <property type="evidence" value="ECO:0007669"/>
    <property type="project" value="UniProtKB-KW"/>
</dbReference>
<dbReference type="Gene3D" id="1.25.40.340">
    <property type="match status" value="1"/>
</dbReference>
<dbReference type="InterPro" id="IPR050861">
    <property type="entry name" value="Dihydroxyacetone_Kinase"/>
</dbReference>
<feature type="domain" description="DhaK" evidence="15">
    <location>
        <begin position="9"/>
        <end position="355"/>
    </location>
</feature>
<feature type="region of interest" description="Disordered" evidence="13">
    <location>
        <begin position="364"/>
        <end position="385"/>
    </location>
</feature>
<organism evidence="16 17">
    <name type="scientific">Cladophialophora carrionii</name>
    <dbReference type="NCBI Taxonomy" id="86049"/>
    <lineage>
        <taxon>Eukaryota</taxon>
        <taxon>Fungi</taxon>
        <taxon>Dikarya</taxon>
        <taxon>Ascomycota</taxon>
        <taxon>Pezizomycotina</taxon>
        <taxon>Eurotiomycetes</taxon>
        <taxon>Chaetothyriomycetidae</taxon>
        <taxon>Chaetothyriales</taxon>
        <taxon>Herpotrichiellaceae</taxon>
        <taxon>Cladophialophora</taxon>
    </lineage>
</organism>
<feature type="active site" description="Tele-hemiaminal-histidine intermediate" evidence="11">
    <location>
        <position position="231"/>
    </location>
</feature>
<name>A0A1C1C911_9EURO</name>
<comment type="catalytic activity">
    <reaction evidence="9">
        <text>D-glyceraldehyde + ATP = D-glyceraldehyde 3-phosphate + ADP + H(+)</text>
        <dbReference type="Rhea" id="RHEA:13941"/>
        <dbReference type="ChEBI" id="CHEBI:15378"/>
        <dbReference type="ChEBI" id="CHEBI:17378"/>
        <dbReference type="ChEBI" id="CHEBI:30616"/>
        <dbReference type="ChEBI" id="CHEBI:59776"/>
        <dbReference type="ChEBI" id="CHEBI:456216"/>
        <dbReference type="EC" id="2.7.1.28"/>
    </reaction>
</comment>
<evidence type="ECO:0000256" key="10">
    <source>
        <dbReference type="ARBA" id="ARBA00048898"/>
    </source>
</evidence>
<keyword evidence="8" id="KW-0067">ATP-binding</keyword>
<dbReference type="Pfam" id="PF02734">
    <property type="entry name" value="Dak2"/>
    <property type="match status" value="1"/>
</dbReference>
<dbReference type="Proteomes" id="UP000094526">
    <property type="component" value="Unassembled WGS sequence"/>
</dbReference>
<dbReference type="SUPFAM" id="SSF101473">
    <property type="entry name" value="DhaL-like"/>
    <property type="match status" value="1"/>
</dbReference>
<dbReference type="FunFam" id="3.30.1180.20:FF:000001">
    <property type="entry name" value="Dihydroxyacetone kinase 1"/>
    <property type="match status" value="1"/>
</dbReference>
<evidence type="ECO:0000313" key="17">
    <source>
        <dbReference type="Proteomes" id="UP000094526"/>
    </source>
</evidence>
<dbReference type="STRING" id="86049.A0A1C1C911"/>
<feature type="binding site" evidence="12">
    <location>
        <position position="119"/>
    </location>
    <ligand>
        <name>substrate</name>
    </ligand>
</feature>
<evidence type="ECO:0000259" key="15">
    <source>
        <dbReference type="PROSITE" id="PS51481"/>
    </source>
</evidence>
<feature type="domain" description="DhaL" evidence="14">
    <location>
        <begin position="392"/>
        <end position="593"/>
    </location>
</feature>
<dbReference type="VEuPathDB" id="FungiDB:G647_07697"/>
<comment type="caution">
    <text evidence="16">The sequence shown here is derived from an EMBL/GenBank/DDBJ whole genome shotgun (WGS) entry which is preliminary data.</text>
</comment>
<evidence type="ECO:0000256" key="2">
    <source>
        <dbReference type="ARBA" id="ARBA00004778"/>
    </source>
</evidence>
<evidence type="ECO:0000256" key="1">
    <source>
        <dbReference type="ARBA" id="ARBA00003264"/>
    </source>
</evidence>
<dbReference type="VEuPathDB" id="FungiDB:CLCR_05646"/>
<dbReference type="FunFam" id="1.25.40.340:FF:000001">
    <property type="entry name" value="Dihydroxyacetone kinase 1"/>
    <property type="match status" value="1"/>
</dbReference>
<dbReference type="AlphaFoldDB" id="A0A1C1C911"/>
<evidence type="ECO:0000256" key="6">
    <source>
        <dbReference type="ARBA" id="ARBA00022777"/>
    </source>
</evidence>
<dbReference type="FunFam" id="3.40.50.10440:FF:000001">
    <property type="entry name" value="Dihydroxyacetone kinase, DhaK subunit"/>
    <property type="match status" value="1"/>
</dbReference>
<sequence length="596" mass="62296">MSSKHFIDDPTHLVQTSLSALTLLNPSVAFDAQNRIVYRRPTKELTENPKVSIITGGGSGHEPSITQAFAGFVGKGFVTAAVAGTIFASPSAEQVRRAALTRVPTEKGVAIVTFNYTGDVLNFGMAAEKAKAAGVDTEFYAIGDDVGVGREKGGKVGRRGIGGSILVLKMIGALAEAGGSLKEVYALSKQVAGNLVSVGASMEHVHVPGRDKPNSDEIIPTEEIEVGMGIHNEPGSHRVSATLPELIKTMLAQMLDPNDKDRHYVDITKDDKTVLLINNLGGVSNLEIGGIVAEVHKQLKEDYGIVPVRVIAGTFITSLNGLGFSASVLKLEDTGLGPGKSMLELLDAPAEAFGWAAATRTETWNADNSTTAEGQPPVTAEGQSSNLKLDPQQAHKVLKAGLDKMIAAEGDVTRYDTIIGDGDCGIGLKRGAEAVLKELSSGDVPSDAVAFVNKIVPVVENTMDGTSGAIYAIFLNALAHGLREQDTGSPTDVDAKTWAAALKSSLQALGKYTPAVPGDRTLMDALVPFVDTLSSTGDVKKAAEAAKEGAEKTKSMKASLGRAVYVGAEDEWMGKIPDPGAWGLQEFLVGLAGAAS</sequence>
<dbReference type="PANTHER" id="PTHR28629">
    <property type="entry name" value="TRIOKINASE/FMN CYCLASE"/>
    <property type="match status" value="1"/>
</dbReference>
<evidence type="ECO:0000256" key="11">
    <source>
        <dbReference type="PIRSR" id="PIRSR612734-1"/>
    </source>
</evidence>
<evidence type="ECO:0000259" key="14">
    <source>
        <dbReference type="PROSITE" id="PS51480"/>
    </source>
</evidence>
<dbReference type="SUPFAM" id="SSF82549">
    <property type="entry name" value="DAK1/DegV-like"/>
    <property type="match status" value="1"/>
</dbReference>
<evidence type="ECO:0000256" key="5">
    <source>
        <dbReference type="ARBA" id="ARBA00022741"/>
    </source>
</evidence>
<protein>
    <submittedName>
        <fullName evidence="16">Dihydroxyacetone kinase 1</fullName>
    </submittedName>
</protein>
<dbReference type="PROSITE" id="PS51480">
    <property type="entry name" value="DHAL"/>
    <property type="match status" value="1"/>
</dbReference>
<evidence type="ECO:0000256" key="8">
    <source>
        <dbReference type="ARBA" id="ARBA00022840"/>
    </source>
</evidence>
<dbReference type="UniPathway" id="UPA00617">
    <property type="reaction ID" value="UER00669"/>
</dbReference>
<feature type="compositionally biased region" description="Polar residues" evidence="13">
    <location>
        <begin position="364"/>
        <end position="373"/>
    </location>
</feature>
<keyword evidence="17" id="KW-1185">Reference proteome</keyword>
<evidence type="ECO:0000256" key="9">
    <source>
        <dbReference type="ARBA" id="ARBA00047974"/>
    </source>
</evidence>
<evidence type="ECO:0000313" key="16">
    <source>
        <dbReference type="EMBL" id="OCT45024.1"/>
    </source>
</evidence>
<keyword evidence="5" id="KW-0547">Nucleotide-binding</keyword>
<dbReference type="Gene3D" id="3.30.1180.20">
    <property type="entry name" value="Dihydroxyacetone kinase, domain 2"/>
    <property type="match status" value="1"/>
</dbReference>
<dbReference type="GO" id="GO:0019588">
    <property type="term" value="P:anaerobic glycerol catabolic process"/>
    <property type="evidence" value="ECO:0007669"/>
    <property type="project" value="UniProtKB-UniPathway"/>
</dbReference>
<dbReference type="Pfam" id="PF02733">
    <property type="entry name" value="Dak1"/>
    <property type="match status" value="1"/>
</dbReference>
<proteinExistence type="inferred from homology"/>
<dbReference type="PANTHER" id="PTHR28629:SF14">
    <property type="entry name" value="DIHYDROXYACETONE KINASE 1"/>
    <property type="match status" value="1"/>
</dbReference>
<keyword evidence="6 16" id="KW-0418">Kinase</keyword>
<dbReference type="eggNOG" id="KOG2426">
    <property type="taxonomic scope" value="Eukaryota"/>
</dbReference>
<evidence type="ECO:0000256" key="4">
    <source>
        <dbReference type="ARBA" id="ARBA00022679"/>
    </source>
</evidence>
<dbReference type="OrthoDB" id="1724672at2759"/>
<gene>
    <name evidence="16" type="primary">dak1</name>
    <name evidence="16" type="ORF">CLCR_05646</name>
</gene>
<reference evidence="17" key="1">
    <citation type="submission" date="2015-07" db="EMBL/GenBank/DDBJ databases">
        <authorList>
            <person name="Teixeira M.M."/>
            <person name="Souza R.C."/>
            <person name="Almeida L.G."/>
            <person name="Vicente V.A."/>
            <person name="de Hoog S."/>
            <person name="Bocca A.L."/>
            <person name="de Almeida S.R."/>
            <person name="Vasconcelos A.T."/>
            <person name="Felipe M.S."/>
        </authorList>
    </citation>
    <scope>NUCLEOTIDE SEQUENCE [LARGE SCALE GENOMIC DNA]</scope>
    <source>
        <strain evidence="17">KSF</strain>
    </source>
</reference>
<comment type="function">
    <text evidence="1">Catalyzes both the phosphorylation of dihydroxyacetone and of glyceraldehyde.</text>
</comment>
<dbReference type="InterPro" id="IPR036117">
    <property type="entry name" value="DhaL_dom_sf"/>
</dbReference>
<dbReference type="PROSITE" id="PS51481">
    <property type="entry name" value="DHAK"/>
    <property type="match status" value="1"/>
</dbReference>